<evidence type="ECO:0000313" key="2">
    <source>
        <dbReference type="Proteomes" id="UP000555836"/>
    </source>
</evidence>
<organism evidence="1 2">
    <name type="scientific">Vibrio parahaemolyticus</name>
    <dbReference type="NCBI Taxonomy" id="670"/>
    <lineage>
        <taxon>Bacteria</taxon>
        <taxon>Pseudomonadati</taxon>
        <taxon>Pseudomonadota</taxon>
        <taxon>Gammaproteobacteria</taxon>
        <taxon>Vibrionales</taxon>
        <taxon>Vibrionaceae</taxon>
        <taxon>Vibrio</taxon>
    </lineage>
</organism>
<protein>
    <submittedName>
        <fullName evidence="1">Uncharacterized protein</fullName>
    </submittedName>
</protein>
<feature type="non-terminal residue" evidence="1">
    <location>
        <position position="82"/>
    </location>
</feature>
<sequence>LQVAKATKGIFTNWTQVKQPEHMTVGDIRRFLCSDEKFATLTSDFEELGINFTEFEAKPLRTHIAIQHTDLHGMNILLSKEN</sequence>
<comment type="caution">
    <text evidence="1">The sequence shown here is derived from an EMBL/GenBank/DDBJ whole genome shotgun (WGS) entry which is preliminary data.</text>
</comment>
<dbReference type="AlphaFoldDB" id="A0A7Y0S2V4"/>
<reference evidence="1 2" key="1">
    <citation type="submission" date="2020-04" db="EMBL/GenBank/DDBJ databases">
        <title>Whole-genome sequencing of Vibrio spp. from China reveals different genetic environments of blaCTX-M-14 among diverse lineages.</title>
        <authorList>
            <person name="Zheng Z."/>
            <person name="Ye L."/>
            <person name="Chen S."/>
        </authorList>
    </citation>
    <scope>NUCLEOTIDE SEQUENCE [LARGE SCALE GENOMIC DNA]</scope>
    <source>
        <strain evidence="1 2">Vb0574</strain>
    </source>
</reference>
<accession>A0A7Y0S2V4</accession>
<dbReference type="Proteomes" id="UP000555836">
    <property type="component" value="Unassembled WGS sequence"/>
</dbReference>
<gene>
    <name evidence="1" type="ORF">HKB21_07005</name>
</gene>
<evidence type="ECO:0000313" key="1">
    <source>
        <dbReference type="EMBL" id="NMU25365.1"/>
    </source>
</evidence>
<feature type="non-terminal residue" evidence="1">
    <location>
        <position position="1"/>
    </location>
</feature>
<proteinExistence type="predicted"/>
<dbReference type="EMBL" id="JABCLD010001028">
    <property type="protein sequence ID" value="NMU25365.1"/>
    <property type="molecule type" value="Genomic_DNA"/>
</dbReference>
<name>A0A7Y0S2V4_VIBPH</name>